<evidence type="ECO:0000256" key="18">
    <source>
        <dbReference type="PIRSR" id="PIRSR006135-1"/>
    </source>
</evidence>
<dbReference type="OrthoDB" id="9799422at2"/>
<dbReference type="PANTHER" id="PTHR34848">
    <property type="match status" value="1"/>
</dbReference>
<reference evidence="20 21" key="1">
    <citation type="journal article" date="2015" name="Genome Announc.">
        <title>Draft Genome Sequence of Clostridium tyrobutyricum Strain DIVETGP, Isolated from Cow's Milk for Grana Padano Production.</title>
        <authorList>
            <person name="Soggiu A."/>
            <person name="Piras C."/>
            <person name="Gaiarsa S."/>
            <person name="Sassera D."/>
            <person name="Roncada P."/>
            <person name="Bendixen E."/>
            <person name="Brasca M."/>
            <person name="Bonizzi L."/>
        </authorList>
    </citation>
    <scope>NUCLEOTIDE SEQUENCE [LARGE SCALE GENOMIC DNA]</scope>
    <source>
        <strain evidence="20 21">DIVETGP</strain>
    </source>
</reference>
<feature type="binding site" evidence="19">
    <location>
        <begin position="50"/>
        <end position="53"/>
    </location>
    <ligand>
        <name>GTP</name>
        <dbReference type="ChEBI" id="CHEBI:37565"/>
    </ligand>
</feature>
<dbReference type="CDD" id="cd00544">
    <property type="entry name" value="CobU"/>
    <property type="match status" value="1"/>
</dbReference>
<evidence type="ECO:0000256" key="3">
    <source>
        <dbReference type="ARBA" id="ARBA00001522"/>
    </source>
</evidence>
<dbReference type="GO" id="GO:0008820">
    <property type="term" value="F:cobinamide phosphate guanylyltransferase activity"/>
    <property type="evidence" value="ECO:0007669"/>
    <property type="project" value="UniProtKB-EC"/>
</dbReference>
<evidence type="ECO:0000256" key="1">
    <source>
        <dbReference type="ARBA" id="ARBA00000312"/>
    </source>
</evidence>
<dbReference type="EMBL" id="CBXI010000044">
    <property type="protein sequence ID" value="CDL92911.1"/>
    <property type="molecule type" value="Genomic_DNA"/>
</dbReference>
<comment type="similarity">
    <text evidence="7">Belongs to the CobU/CobP family.</text>
</comment>
<protein>
    <recommendedName>
        <fullName evidence="16">Adenosylcobinamide kinase</fullName>
        <ecNumber evidence="8">2.7.1.156</ecNumber>
        <ecNumber evidence="9">2.7.7.62</ecNumber>
    </recommendedName>
    <alternativeName>
        <fullName evidence="17">Adenosylcobinamide-phosphate guanylyltransferase</fullName>
    </alternativeName>
</protein>
<keyword evidence="14" id="KW-0067">ATP-binding</keyword>
<comment type="pathway">
    <text evidence="5">Cofactor biosynthesis; adenosylcobalamin biosynthesis; adenosylcobalamin from cob(II)yrinate a,c-diamide: step 6/7.</text>
</comment>
<evidence type="ECO:0000256" key="2">
    <source>
        <dbReference type="ARBA" id="ARBA00000711"/>
    </source>
</evidence>
<evidence type="ECO:0000256" key="15">
    <source>
        <dbReference type="ARBA" id="ARBA00023134"/>
    </source>
</evidence>
<evidence type="ECO:0000313" key="20">
    <source>
        <dbReference type="EMBL" id="CDL92911.1"/>
    </source>
</evidence>
<keyword evidence="10" id="KW-0169">Cobalamin biosynthesis</keyword>
<dbReference type="RefSeq" id="WP_017751142.1">
    <property type="nucleotide sequence ID" value="NZ_CBXI010000044.1"/>
</dbReference>
<dbReference type="Gene3D" id="3.40.50.300">
    <property type="entry name" value="P-loop containing nucleotide triphosphate hydrolases"/>
    <property type="match status" value="1"/>
</dbReference>
<keyword evidence="11 20" id="KW-0808">Transferase</keyword>
<evidence type="ECO:0000256" key="5">
    <source>
        <dbReference type="ARBA" id="ARBA00004692"/>
    </source>
</evidence>
<dbReference type="GeneID" id="29420485"/>
<evidence type="ECO:0000256" key="19">
    <source>
        <dbReference type="PIRSR" id="PIRSR006135-2"/>
    </source>
</evidence>
<dbReference type="UniPathway" id="UPA00148">
    <property type="reaction ID" value="UER00236"/>
</dbReference>
<evidence type="ECO:0000256" key="14">
    <source>
        <dbReference type="ARBA" id="ARBA00022840"/>
    </source>
</evidence>
<keyword evidence="15 19" id="KW-0342">GTP-binding</keyword>
<dbReference type="GO" id="GO:0005525">
    <property type="term" value="F:GTP binding"/>
    <property type="evidence" value="ECO:0007669"/>
    <property type="project" value="UniProtKB-KW"/>
</dbReference>
<evidence type="ECO:0000313" key="21">
    <source>
        <dbReference type="Proteomes" id="UP000019482"/>
    </source>
</evidence>
<dbReference type="GO" id="GO:0009236">
    <property type="term" value="P:cobalamin biosynthetic process"/>
    <property type="evidence" value="ECO:0007669"/>
    <property type="project" value="UniProtKB-UniPathway"/>
</dbReference>
<evidence type="ECO:0000256" key="11">
    <source>
        <dbReference type="ARBA" id="ARBA00022679"/>
    </source>
</evidence>
<dbReference type="InterPro" id="IPR003203">
    <property type="entry name" value="CobU/CobP"/>
</dbReference>
<evidence type="ECO:0000256" key="7">
    <source>
        <dbReference type="ARBA" id="ARBA00007490"/>
    </source>
</evidence>
<keyword evidence="21" id="KW-1185">Reference proteome</keyword>
<dbReference type="PANTHER" id="PTHR34848:SF1">
    <property type="entry name" value="BIFUNCTIONAL ADENOSYLCOBALAMIN BIOSYNTHESIS PROTEIN COBU"/>
    <property type="match status" value="1"/>
</dbReference>
<evidence type="ECO:0000256" key="16">
    <source>
        <dbReference type="ARBA" id="ARBA00029570"/>
    </source>
</evidence>
<accession>W6N8K2</accession>
<feature type="binding site" evidence="19">
    <location>
        <begin position="33"/>
        <end position="35"/>
    </location>
    <ligand>
        <name>GTP</name>
        <dbReference type="ChEBI" id="CHEBI:37565"/>
    </ligand>
</feature>
<comment type="pathway">
    <text evidence="6">Cofactor biosynthesis; adenosylcobalamin biosynthesis; adenosylcobalamin from cob(II)yrinate a,c-diamide: step 5/7.</text>
</comment>
<evidence type="ECO:0000256" key="4">
    <source>
        <dbReference type="ARBA" id="ARBA00003889"/>
    </source>
</evidence>
<comment type="function">
    <text evidence="4">Catalyzes ATP-dependent phosphorylation of adenosylcobinamide and addition of GMP to adenosylcobinamide phosphate.</text>
</comment>
<evidence type="ECO:0000256" key="6">
    <source>
        <dbReference type="ARBA" id="ARBA00005159"/>
    </source>
</evidence>
<comment type="caution">
    <text evidence="20">The sequence shown here is derived from an EMBL/GenBank/DDBJ whole genome shotgun (WGS) entry which is preliminary data.</text>
</comment>
<dbReference type="GO" id="GO:0005524">
    <property type="term" value="F:ATP binding"/>
    <property type="evidence" value="ECO:0007669"/>
    <property type="project" value="UniProtKB-KW"/>
</dbReference>
<evidence type="ECO:0000256" key="12">
    <source>
        <dbReference type="ARBA" id="ARBA00022741"/>
    </source>
</evidence>
<gene>
    <name evidence="20" type="ORF">CTDIVETGP_2981</name>
</gene>
<dbReference type="EC" id="2.7.7.62" evidence="9"/>
<dbReference type="GO" id="GO:0043752">
    <property type="term" value="F:adenosylcobinamide kinase activity"/>
    <property type="evidence" value="ECO:0007669"/>
    <property type="project" value="UniProtKB-EC"/>
</dbReference>
<dbReference type="EC" id="2.7.1.156" evidence="8"/>
<comment type="catalytic activity">
    <reaction evidence="1">
        <text>adenosylcob(III)inamide + ATP = adenosylcob(III)inamide phosphate + ADP + H(+)</text>
        <dbReference type="Rhea" id="RHEA:15769"/>
        <dbReference type="ChEBI" id="CHEBI:2480"/>
        <dbReference type="ChEBI" id="CHEBI:15378"/>
        <dbReference type="ChEBI" id="CHEBI:30616"/>
        <dbReference type="ChEBI" id="CHEBI:58502"/>
        <dbReference type="ChEBI" id="CHEBI:456216"/>
        <dbReference type="EC" id="2.7.1.156"/>
    </reaction>
</comment>
<dbReference type="NCBIfam" id="NF004469">
    <property type="entry name" value="PRK05800.1"/>
    <property type="match status" value="1"/>
</dbReference>
<proteinExistence type="inferred from homology"/>
<keyword evidence="20" id="KW-0548">Nucleotidyltransferase</keyword>
<organism evidence="20 21">
    <name type="scientific">Clostridium tyrobutyricum DIVETGP</name>
    <dbReference type="NCBI Taxonomy" id="1408889"/>
    <lineage>
        <taxon>Bacteria</taxon>
        <taxon>Bacillati</taxon>
        <taxon>Bacillota</taxon>
        <taxon>Clostridia</taxon>
        <taxon>Eubacteriales</taxon>
        <taxon>Clostridiaceae</taxon>
        <taxon>Clostridium</taxon>
    </lineage>
</organism>
<dbReference type="SUPFAM" id="SSF52540">
    <property type="entry name" value="P-loop containing nucleoside triphosphate hydrolases"/>
    <property type="match status" value="1"/>
</dbReference>
<evidence type="ECO:0000256" key="10">
    <source>
        <dbReference type="ARBA" id="ARBA00022573"/>
    </source>
</evidence>
<comment type="catalytic activity">
    <reaction evidence="3">
        <text>adenosylcob(III)inamide + GTP = adenosylcob(III)inamide phosphate + GDP + H(+)</text>
        <dbReference type="Rhea" id="RHEA:15765"/>
        <dbReference type="ChEBI" id="CHEBI:2480"/>
        <dbReference type="ChEBI" id="CHEBI:15378"/>
        <dbReference type="ChEBI" id="CHEBI:37565"/>
        <dbReference type="ChEBI" id="CHEBI:58189"/>
        <dbReference type="ChEBI" id="CHEBI:58502"/>
        <dbReference type="EC" id="2.7.1.156"/>
    </reaction>
</comment>
<sequence>MGKITLVTGGSRSGKSSFAEEMLSNEDEVLYIATSIATDKDMEERIRIHRERRNPRWNTYEGYRNIGNIIKKSSFKYIFLECIGTLVANIMFESSSDFDKLNSSEINELENDILNEINNIISESKKNTGDIIIITNEVGLSLVPEYRLGRIFSDILGRVNQIIAENSDEVYISFCGIPLKLK</sequence>
<feature type="binding site" evidence="19">
    <location>
        <begin position="9"/>
        <end position="16"/>
    </location>
    <ligand>
        <name>GTP</name>
        <dbReference type="ChEBI" id="CHEBI:37565"/>
    </ligand>
</feature>
<feature type="binding site" evidence="19">
    <location>
        <position position="61"/>
    </location>
    <ligand>
        <name>GTP</name>
        <dbReference type="ChEBI" id="CHEBI:37565"/>
    </ligand>
</feature>
<dbReference type="InterPro" id="IPR027417">
    <property type="entry name" value="P-loop_NTPase"/>
</dbReference>
<comment type="catalytic activity">
    <reaction evidence="2">
        <text>adenosylcob(III)inamide phosphate + GTP + H(+) = adenosylcob(III)inamide-GDP + diphosphate</text>
        <dbReference type="Rhea" id="RHEA:22712"/>
        <dbReference type="ChEBI" id="CHEBI:15378"/>
        <dbReference type="ChEBI" id="CHEBI:33019"/>
        <dbReference type="ChEBI" id="CHEBI:37565"/>
        <dbReference type="ChEBI" id="CHEBI:58502"/>
        <dbReference type="ChEBI" id="CHEBI:60487"/>
        <dbReference type="EC" id="2.7.7.62"/>
    </reaction>
</comment>
<dbReference type="Pfam" id="PF02283">
    <property type="entry name" value="CobU"/>
    <property type="match status" value="1"/>
</dbReference>
<evidence type="ECO:0000256" key="9">
    <source>
        <dbReference type="ARBA" id="ARBA00012523"/>
    </source>
</evidence>
<feature type="active site" description="GMP-histidine intermediate" evidence="18">
    <location>
        <position position="49"/>
    </location>
</feature>
<keyword evidence="13" id="KW-0418">Kinase</keyword>
<dbReference type="PIRSF" id="PIRSF006135">
    <property type="entry name" value="CobU"/>
    <property type="match status" value="1"/>
</dbReference>
<evidence type="ECO:0000256" key="13">
    <source>
        <dbReference type="ARBA" id="ARBA00022777"/>
    </source>
</evidence>
<dbReference type="Proteomes" id="UP000019482">
    <property type="component" value="Unassembled WGS sequence"/>
</dbReference>
<evidence type="ECO:0000256" key="8">
    <source>
        <dbReference type="ARBA" id="ARBA00012016"/>
    </source>
</evidence>
<dbReference type="AlphaFoldDB" id="W6N8K2"/>
<keyword evidence="12 19" id="KW-0547">Nucleotide-binding</keyword>
<feature type="binding site" evidence="19">
    <location>
        <position position="81"/>
    </location>
    <ligand>
        <name>GTP</name>
        <dbReference type="ChEBI" id="CHEBI:37565"/>
    </ligand>
</feature>
<evidence type="ECO:0000256" key="17">
    <source>
        <dbReference type="ARBA" id="ARBA00030571"/>
    </source>
</evidence>
<name>W6N8K2_CLOTY</name>